<dbReference type="InterPro" id="IPR036812">
    <property type="entry name" value="NAD(P)_OxRdtase_dom_sf"/>
</dbReference>
<dbReference type="Gene3D" id="2.60.40.780">
    <property type="entry name" value="von Hippel-Lindau disease tumour suppressor, beta domain"/>
    <property type="match status" value="1"/>
</dbReference>
<sequence length="481" mass="54885">MKSRRAGCPLAHLCKKLKIFLTSLVLVFILGARTIHAVDVDTELNNGRAFPLAGVGLGNQQPGWIDDIIQNYPGLRLIDTSHASRNEVIISKALVQRAVQLDLKQHKMWSEKHKAKLRGSAHQEFDFFHEAEAVEQNRRVIEQTELHVITKVWYTHLGYERTLIAVEESLDAFREAFDSSLIDLKLTILLHWPRCDPDIEWTDCEQEERDLPQSVKDAGPDPTGDRDAWKESWKALEELYSEGKIYGIGVSNFSWEEMKELLNFCRVVPQIYQGSAWQSLFDPYLIDQLKQENILYNVYNVMGAIVMQNEKTPNAYNSLTEIGRQHTKVMEAMDKPLSVSTVVLAWYIQHGYAIVPRSANSYHFLENSSLLLAKVPPFKKDDDEKIEQAIRAIMTQKDIAHGVLAYFTNTLDSAVNILWVHPDTKEEFNAHSKAVASGETVKLNTHPKHVFAIRDNSSGERIKHFEVTANHGGEERFNIEL</sequence>
<dbReference type="InterPro" id="IPR037140">
    <property type="entry name" value="VHL_beta_dom_sf"/>
</dbReference>
<dbReference type="PANTHER" id="PTHR43827">
    <property type="entry name" value="2,5-DIKETO-D-GLUCONIC ACID REDUCTASE"/>
    <property type="match status" value="1"/>
</dbReference>
<protein>
    <recommendedName>
        <fullName evidence="2">NADP-dependent oxidoreductase domain-containing protein</fullName>
    </recommendedName>
</protein>
<dbReference type="Gene3D" id="3.20.20.100">
    <property type="entry name" value="NADP-dependent oxidoreductase domain"/>
    <property type="match status" value="1"/>
</dbReference>
<dbReference type="InterPro" id="IPR023210">
    <property type="entry name" value="NADP_OxRdtase_dom"/>
</dbReference>
<dbReference type="AlphaFoldDB" id="A0A7S2PJQ1"/>
<feature type="region of interest" description="Disordered" evidence="1">
    <location>
        <begin position="206"/>
        <end position="227"/>
    </location>
</feature>
<dbReference type="EMBL" id="HBGY01026990">
    <property type="protein sequence ID" value="CAD9601160.1"/>
    <property type="molecule type" value="Transcribed_RNA"/>
</dbReference>
<dbReference type="Pfam" id="PF00248">
    <property type="entry name" value="Aldo_ket_red"/>
    <property type="match status" value="1"/>
</dbReference>
<feature type="domain" description="NADP-dependent oxidoreductase" evidence="2">
    <location>
        <begin position="142"/>
        <end position="388"/>
    </location>
</feature>
<accession>A0A7S2PJQ1</accession>
<gene>
    <name evidence="3" type="ORF">LDAN0321_LOCUS16735</name>
</gene>
<dbReference type="PANTHER" id="PTHR43827:SF8">
    <property type="entry name" value="ALDO_KETO REDUCTASE FAMILY PROTEIN"/>
    <property type="match status" value="1"/>
</dbReference>
<name>A0A7S2PJQ1_9STRA</name>
<proteinExistence type="predicted"/>
<dbReference type="SUPFAM" id="SSF51430">
    <property type="entry name" value="NAD(P)-linked oxidoreductase"/>
    <property type="match status" value="1"/>
</dbReference>
<dbReference type="GO" id="GO:0016491">
    <property type="term" value="F:oxidoreductase activity"/>
    <property type="evidence" value="ECO:0007669"/>
    <property type="project" value="InterPro"/>
</dbReference>
<evidence type="ECO:0000313" key="3">
    <source>
        <dbReference type="EMBL" id="CAD9601160.1"/>
    </source>
</evidence>
<evidence type="ECO:0000256" key="1">
    <source>
        <dbReference type="SAM" id="MobiDB-lite"/>
    </source>
</evidence>
<dbReference type="InterPro" id="IPR020471">
    <property type="entry name" value="AKR"/>
</dbReference>
<organism evidence="3">
    <name type="scientific">Leptocylindrus danicus</name>
    <dbReference type="NCBI Taxonomy" id="163516"/>
    <lineage>
        <taxon>Eukaryota</taxon>
        <taxon>Sar</taxon>
        <taxon>Stramenopiles</taxon>
        <taxon>Ochrophyta</taxon>
        <taxon>Bacillariophyta</taxon>
        <taxon>Coscinodiscophyceae</taxon>
        <taxon>Chaetocerotophycidae</taxon>
        <taxon>Leptocylindrales</taxon>
        <taxon>Leptocylindraceae</taxon>
        <taxon>Leptocylindrus</taxon>
    </lineage>
</organism>
<evidence type="ECO:0000259" key="2">
    <source>
        <dbReference type="Pfam" id="PF00248"/>
    </source>
</evidence>
<reference evidence="3" key="1">
    <citation type="submission" date="2021-01" db="EMBL/GenBank/DDBJ databases">
        <authorList>
            <person name="Corre E."/>
            <person name="Pelletier E."/>
            <person name="Niang G."/>
            <person name="Scheremetjew M."/>
            <person name="Finn R."/>
            <person name="Kale V."/>
            <person name="Holt S."/>
            <person name="Cochrane G."/>
            <person name="Meng A."/>
            <person name="Brown T."/>
            <person name="Cohen L."/>
        </authorList>
    </citation>
    <scope>NUCLEOTIDE SEQUENCE</scope>
    <source>
        <strain evidence="3">B650</strain>
    </source>
</reference>